<dbReference type="Proteomes" id="UP000199612">
    <property type="component" value="Unassembled WGS sequence"/>
</dbReference>
<keyword evidence="3" id="KW-1185">Reference proteome</keyword>
<dbReference type="EMBL" id="FOLT01000002">
    <property type="protein sequence ID" value="SFB99666.1"/>
    <property type="molecule type" value="Genomic_DNA"/>
</dbReference>
<dbReference type="STRING" id="753702.SAMN04488102_102141"/>
<organism evidence="2 3">
    <name type="scientific">Alkalibacterium subtropicum</name>
    <dbReference type="NCBI Taxonomy" id="753702"/>
    <lineage>
        <taxon>Bacteria</taxon>
        <taxon>Bacillati</taxon>
        <taxon>Bacillota</taxon>
        <taxon>Bacilli</taxon>
        <taxon>Lactobacillales</taxon>
        <taxon>Carnobacteriaceae</taxon>
        <taxon>Alkalibacterium</taxon>
    </lineage>
</organism>
<feature type="compositionally biased region" description="Polar residues" evidence="1">
    <location>
        <begin position="129"/>
        <end position="140"/>
    </location>
</feature>
<dbReference type="RefSeq" id="WP_091528452.1">
    <property type="nucleotide sequence ID" value="NZ_FOLT01000002.1"/>
</dbReference>
<evidence type="ECO:0000313" key="3">
    <source>
        <dbReference type="Proteomes" id="UP000199612"/>
    </source>
</evidence>
<dbReference type="AlphaFoldDB" id="A0A1I1FL02"/>
<evidence type="ECO:0000256" key="1">
    <source>
        <dbReference type="SAM" id="MobiDB-lite"/>
    </source>
</evidence>
<feature type="compositionally biased region" description="Basic and acidic residues" evidence="1">
    <location>
        <begin position="84"/>
        <end position="93"/>
    </location>
</feature>
<gene>
    <name evidence="2" type="ORF">SAMN04488102_102141</name>
</gene>
<feature type="region of interest" description="Disordered" evidence="1">
    <location>
        <begin position="84"/>
        <end position="165"/>
    </location>
</feature>
<proteinExistence type="predicted"/>
<name>A0A1I1FL02_9LACT</name>
<protein>
    <recommendedName>
        <fullName evidence="4">Heat induced stress protein YflT</fullName>
    </recommendedName>
</protein>
<sequence>MNTHVEGSYAKVEDALRAVDTLIMRGYEAESLTLISSKAHQETQLEAVDITVKQVSDLTEQDKKELGKHLEDLEDGRFVIQVTEDKGESKEQSPDINPLQADRAYDGSGLTSEEGSYTDDAELLEDVRNSNTDPSNNRSNKAIGYSDDMKMPDDTPLDNGPNRSL</sequence>
<dbReference type="OrthoDB" id="2165660at2"/>
<accession>A0A1I1FL02</accession>
<reference evidence="3" key="1">
    <citation type="submission" date="2016-10" db="EMBL/GenBank/DDBJ databases">
        <authorList>
            <person name="Varghese N."/>
            <person name="Submissions S."/>
        </authorList>
    </citation>
    <scope>NUCLEOTIDE SEQUENCE [LARGE SCALE GENOMIC DNA]</scope>
    <source>
        <strain evidence="3">DSM 23664</strain>
    </source>
</reference>
<evidence type="ECO:0000313" key="2">
    <source>
        <dbReference type="EMBL" id="SFB99666.1"/>
    </source>
</evidence>
<evidence type="ECO:0008006" key="4">
    <source>
        <dbReference type="Google" id="ProtNLM"/>
    </source>
</evidence>